<dbReference type="Proteomes" id="UP001241377">
    <property type="component" value="Unassembled WGS sequence"/>
</dbReference>
<gene>
    <name evidence="1" type="ORF">QFC19_008223</name>
</gene>
<organism evidence="1 2">
    <name type="scientific">Naganishia cerealis</name>
    <dbReference type="NCBI Taxonomy" id="610337"/>
    <lineage>
        <taxon>Eukaryota</taxon>
        <taxon>Fungi</taxon>
        <taxon>Dikarya</taxon>
        <taxon>Basidiomycota</taxon>
        <taxon>Agaricomycotina</taxon>
        <taxon>Tremellomycetes</taxon>
        <taxon>Filobasidiales</taxon>
        <taxon>Filobasidiaceae</taxon>
        <taxon>Naganishia</taxon>
    </lineage>
</organism>
<reference evidence="1" key="1">
    <citation type="submission" date="2023-04" db="EMBL/GenBank/DDBJ databases">
        <title>Draft Genome sequencing of Naganishia species isolated from polar environments using Oxford Nanopore Technology.</title>
        <authorList>
            <person name="Leo P."/>
            <person name="Venkateswaran K."/>
        </authorList>
    </citation>
    <scope>NUCLEOTIDE SEQUENCE</scope>
    <source>
        <strain evidence="1">MNA-CCFEE 5261</strain>
    </source>
</reference>
<dbReference type="EMBL" id="JASBWR010000119">
    <property type="protein sequence ID" value="KAJ9093780.1"/>
    <property type="molecule type" value="Genomic_DNA"/>
</dbReference>
<evidence type="ECO:0000313" key="2">
    <source>
        <dbReference type="Proteomes" id="UP001241377"/>
    </source>
</evidence>
<proteinExistence type="predicted"/>
<comment type="caution">
    <text evidence="1">The sequence shown here is derived from an EMBL/GenBank/DDBJ whole genome shotgun (WGS) entry which is preliminary data.</text>
</comment>
<accession>A0ACC2V4F8</accession>
<sequence>MRSNRIPPSKRRRLRQRARARLKTLAPRKRERLHRRRHSPERSRAARKEDRYEGVGEMDWEFDEEAVDMMEVDGSEGMEWAEVEKMVGVEEFADLVDEIATLEEIGIVEKSVEDWSHDDADDSQSIIDISMEIEVSTEVDFVGSFLEELTLQEADLFLTIDPLPLSTPATPPPAYAPLLPCQEFTLPALLSVRDSPVNTWMQETDGAKLEENEGYRLAMAMAMEDERQERMKVEAALPSSAKPARVARSKPADRLRHRTPLSTMISFQQPTDLANLFTPAPAAPLGSVSKDVEEENAINEDDGKRKVGIEEEELDFPGSGREKRARREEPEDAGGKFVQHDEPPWVRDQREMAKMLAESKVAVEKDNVTHPDWEKNVTLITLWDDE</sequence>
<protein>
    <submittedName>
        <fullName evidence="1">Uncharacterized protein</fullName>
    </submittedName>
</protein>
<name>A0ACC2V4F8_9TREE</name>
<evidence type="ECO:0000313" key="1">
    <source>
        <dbReference type="EMBL" id="KAJ9093780.1"/>
    </source>
</evidence>
<keyword evidence="2" id="KW-1185">Reference proteome</keyword>